<name>A0A3P7FHJ0_HYDTA</name>
<feature type="region of interest" description="Disordered" evidence="1">
    <location>
        <begin position="142"/>
        <end position="161"/>
    </location>
</feature>
<dbReference type="AlphaFoldDB" id="A0A3P7FHJ0"/>
<sequence>MKIETVPGTASTTAFVPLDGTVMVSATPMPTLSLAPPPPPPASSGGATGAPTAMMMYPGLYNPTVFAVAPDTMVTTTFQPDTTAVSAAAVAAAAAAAGTVAMPTPAVAVTATVGTAGVVPAPVDGVTETSSASIIPPSADTANSVFTSASESPKKERVEETTSTEADVCCRCHQRAPENGDNKFLVCSDCGLKGTLFLL</sequence>
<evidence type="ECO:0000256" key="1">
    <source>
        <dbReference type="SAM" id="MobiDB-lite"/>
    </source>
</evidence>
<gene>
    <name evidence="2" type="ORF">TTAC_LOCUS5847</name>
</gene>
<keyword evidence="3" id="KW-1185">Reference proteome</keyword>
<dbReference type="EMBL" id="UYWX01009348">
    <property type="protein sequence ID" value="VDM27797.1"/>
    <property type="molecule type" value="Genomic_DNA"/>
</dbReference>
<feature type="compositionally biased region" description="Polar residues" evidence="1">
    <location>
        <begin position="142"/>
        <end position="151"/>
    </location>
</feature>
<reference evidence="2 3" key="1">
    <citation type="submission" date="2018-11" db="EMBL/GenBank/DDBJ databases">
        <authorList>
            <consortium name="Pathogen Informatics"/>
        </authorList>
    </citation>
    <scope>NUCLEOTIDE SEQUENCE [LARGE SCALE GENOMIC DNA]</scope>
</reference>
<proteinExistence type="predicted"/>
<protein>
    <submittedName>
        <fullName evidence="2">Uncharacterized protein</fullName>
    </submittedName>
</protein>
<evidence type="ECO:0000313" key="2">
    <source>
        <dbReference type="EMBL" id="VDM27797.1"/>
    </source>
</evidence>
<organism evidence="2 3">
    <name type="scientific">Hydatigena taeniaeformis</name>
    <name type="common">Feline tapeworm</name>
    <name type="synonym">Taenia taeniaeformis</name>
    <dbReference type="NCBI Taxonomy" id="6205"/>
    <lineage>
        <taxon>Eukaryota</taxon>
        <taxon>Metazoa</taxon>
        <taxon>Spiralia</taxon>
        <taxon>Lophotrochozoa</taxon>
        <taxon>Platyhelminthes</taxon>
        <taxon>Cestoda</taxon>
        <taxon>Eucestoda</taxon>
        <taxon>Cyclophyllidea</taxon>
        <taxon>Taeniidae</taxon>
        <taxon>Hydatigera</taxon>
    </lineage>
</organism>
<evidence type="ECO:0000313" key="3">
    <source>
        <dbReference type="Proteomes" id="UP000274429"/>
    </source>
</evidence>
<dbReference type="Proteomes" id="UP000274429">
    <property type="component" value="Unassembled WGS sequence"/>
</dbReference>
<accession>A0A3P7FHJ0</accession>